<dbReference type="Proteomes" id="UP001500689">
    <property type="component" value="Unassembled WGS sequence"/>
</dbReference>
<organism evidence="2 3">
    <name type="scientific">Amycolatopsis ultiminotia</name>
    <dbReference type="NCBI Taxonomy" id="543629"/>
    <lineage>
        <taxon>Bacteria</taxon>
        <taxon>Bacillati</taxon>
        <taxon>Actinomycetota</taxon>
        <taxon>Actinomycetes</taxon>
        <taxon>Pseudonocardiales</taxon>
        <taxon>Pseudonocardiaceae</taxon>
        <taxon>Amycolatopsis</taxon>
    </lineage>
</organism>
<name>A0ABP6YML0_9PSEU</name>
<protein>
    <submittedName>
        <fullName evidence="2">Uncharacterized protein</fullName>
    </submittedName>
</protein>
<evidence type="ECO:0000313" key="3">
    <source>
        <dbReference type="Proteomes" id="UP001500689"/>
    </source>
</evidence>
<comment type="caution">
    <text evidence="2">The sequence shown here is derived from an EMBL/GenBank/DDBJ whole genome shotgun (WGS) entry which is preliminary data.</text>
</comment>
<dbReference type="Pfam" id="PF26421">
    <property type="entry name" value="Avidin_like"/>
    <property type="match status" value="1"/>
</dbReference>
<dbReference type="RefSeq" id="WP_344869144.1">
    <property type="nucleotide sequence ID" value="NZ_BAAAZN010000032.1"/>
</dbReference>
<reference evidence="3" key="1">
    <citation type="journal article" date="2019" name="Int. J. Syst. Evol. Microbiol.">
        <title>The Global Catalogue of Microorganisms (GCM) 10K type strain sequencing project: providing services to taxonomists for standard genome sequencing and annotation.</title>
        <authorList>
            <consortium name="The Broad Institute Genomics Platform"/>
            <consortium name="The Broad Institute Genome Sequencing Center for Infectious Disease"/>
            <person name="Wu L."/>
            <person name="Ma J."/>
        </authorList>
    </citation>
    <scope>NUCLEOTIDE SEQUENCE [LARGE SCALE GENOMIC DNA]</scope>
    <source>
        <strain evidence="3">JCM 16898</strain>
    </source>
</reference>
<keyword evidence="3" id="KW-1185">Reference proteome</keyword>
<feature type="region of interest" description="Disordered" evidence="1">
    <location>
        <begin position="98"/>
        <end position="118"/>
    </location>
</feature>
<dbReference type="EMBL" id="BAAAZN010000032">
    <property type="protein sequence ID" value="GAA3586334.1"/>
    <property type="molecule type" value="Genomic_DNA"/>
</dbReference>
<sequence>MSGPSFDRRVFRSTAAETGAGSSYPVGYYHQDGDLVWAEFSGGAVRVGRLVGHRSPEGTLSAGYVQLLAGDRLVSGTVVTTASRLPDGRLRLREEWQRGDGSTGVSYLDEITAPDRSL</sequence>
<accession>A0ABP6YML0</accession>
<evidence type="ECO:0000313" key="2">
    <source>
        <dbReference type="EMBL" id="GAA3586334.1"/>
    </source>
</evidence>
<dbReference type="InterPro" id="IPR058595">
    <property type="entry name" value="Avidin-like"/>
</dbReference>
<proteinExistence type="predicted"/>
<gene>
    <name evidence="2" type="ORF">GCM10022222_83740</name>
</gene>
<evidence type="ECO:0000256" key="1">
    <source>
        <dbReference type="SAM" id="MobiDB-lite"/>
    </source>
</evidence>